<sequence length="288" mass="31020">MHVIVYNKAVKAGCIDRFPIAALPTSVTPPGTKSSLCSCQYPCKATSPASDTHMPPKKRGGAASSSAPAAPKRGRASKLAKENNITAEEENEIKEVFHLFSDKNTDFPDEKEGVIPREDVRKALVYVSLLSTPAMCNSQHYLQPHPLPPFLTPKLQLLNTNNSPFNSALGLPPTDSTELAEILSALDPTLSGYVPYSPFISIAAAKLRSRDDDAMAAEVDDAYQLFTRGTDGPITLSHLRRIARDLKEDSVGDDLLKDMILEGNGGAGLSAGVTLEQFHDVMTRAGVF</sequence>
<gene>
    <name evidence="2" type="ORF">PENNAL_c0004G05408</name>
</gene>
<dbReference type="InterPro" id="IPR011992">
    <property type="entry name" value="EF-hand-dom_pair"/>
</dbReference>
<evidence type="ECO:0000256" key="1">
    <source>
        <dbReference type="SAM" id="MobiDB-lite"/>
    </source>
</evidence>
<comment type="caution">
    <text evidence="2">The sequence shown here is derived from an EMBL/GenBank/DDBJ whole genome shotgun (WGS) entry which is preliminary data.</text>
</comment>
<evidence type="ECO:0000313" key="3">
    <source>
        <dbReference type="Proteomes" id="UP000191691"/>
    </source>
</evidence>
<evidence type="ECO:0000313" key="2">
    <source>
        <dbReference type="EMBL" id="OQE94362.1"/>
    </source>
</evidence>
<name>A0A1V6Z4K9_PENNA</name>
<feature type="compositionally biased region" description="Low complexity" evidence="1">
    <location>
        <begin position="61"/>
        <end position="71"/>
    </location>
</feature>
<evidence type="ECO:0008006" key="4">
    <source>
        <dbReference type="Google" id="ProtNLM"/>
    </source>
</evidence>
<dbReference type="OMA" id="FHDVMTR"/>
<protein>
    <recommendedName>
        <fullName evidence="4">EF-hand domain-containing protein</fullName>
    </recommendedName>
</protein>
<dbReference type="STRING" id="60175.A0A1V6Z4K9"/>
<accession>A0A1V6Z4K9</accession>
<proteinExistence type="predicted"/>
<dbReference type="EMBL" id="MOOB01000004">
    <property type="protein sequence ID" value="OQE94362.1"/>
    <property type="molecule type" value="Genomic_DNA"/>
</dbReference>
<dbReference type="SUPFAM" id="SSF47473">
    <property type="entry name" value="EF-hand"/>
    <property type="match status" value="1"/>
</dbReference>
<feature type="region of interest" description="Disordered" evidence="1">
    <location>
        <begin position="47"/>
        <end position="79"/>
    </location>
</feature>
<reference evidence="3" key="1">
    <citation type="journal article" date="2017" name="Nat. Microbiol.">
        <title>Global analysis of biosynthetic gene clusters reveals vast potential of secondary metabolite production in Penicillium species.</title>
        <authorList>
            <person name="Nielsen J.C."/>
            <person name="Grijseels S."/>
            <person name="Prigent S."/>
            <person name="Ji B."/>
            <person name="Dainat J."/>
            <person name="Nielsen K.F."/>
            <person name="Frisvad J.C."/>
            <person name="Workman M."/>
            <person name="Nielsen J."/>
        </authorList>
    </citation>
    <scope>NUCLEOTIDE SEQUENCE [LARGE SCALE GENOMIC DNA]</scope>
    <source>
        <strain evidence="3">IBT 13039</strain>
    </source>
</reference>
<dbReference type="AlphaFoldDB" id="A0A1V6Z4K9"/>
<keyword evidence="3" id="KW-1185">Reference proteome</keyword>
<organism evidence="2 3">
    <name type="scientific">Penicillium nalgiovense</name>
    <dbReference type="NCBI Taxonomy" id="60175"/>
    <lineage>
        <taxon>Eukaryota</taxon>
        <taxon>Fungi</taxon>
        <taxon>Dikarya</taxon>
        <taxon>Ascomycota</taxon>
        <taxon>Pezizomycotina</taxon>
        <taxon>Eurotiomycetes</taxon>
        <taxon>Eurotiomycetidae</taxon>
        <taxon>Eurotiales</taxon>
        <taxon>Aspergillaceae</taxon>
        <taxon>Penicillium</taxon>
    </lineage>
</organism>
<dbReference type="Gene3D" id="1.10.238.10">
    <property type="entry name" value="EF-hand"/>
    <property type="match status" value="2"/>
</dbReference>
<dbReference type="Proteomes" id="UP000191691">
    <property type="component" value="Unassembled WGS sequence"/>
</dbReference>